<dbReference type="KEGG" id="llp:GH975_04995"/>
<evidence type="ECO:0000313" key="10">
    <source>
        <dbReference type="EMBL" id="QGG79970.1"/>
    </source>
</evidence>
<reference evidence="10 11" key="1">
    <citation type="submission" date="2019-11" db="EMBL/GenBank/DDBJ databases">
        <authorList>
            <person name="Khan S.A."/>
            <person name="Jeon C.O."/>
            <person name="Chun B.H."/>
        </authorList>
    </citation>
    <scope>NUCLEOTIDE SEQUENCE [LARGE SCALE GENOMIC DNA]</scope>
    <source>
        <strain evidence="10 11">IMCC 1097</strain>
    </source>
</reference>
<dbReference type="NCBIfam" id="NF002060">
    <property type="entry name" value="PRK00892.1"/>
    <property type="match status" value="1"/>
</dbReference>
<dbReference type="Pfam" id="PF00132">
    <property type="entry name" value="Hexapep"/>
    <property type="match status" value="1"/>
</dbReference>
<dbReference type="InterPro" id="IPR001451">
    <property type="entry name" value="Hexapep"/>
</dbReference>
<evidence type="ECO:0000256" key="3">
    <source>
        <dbReference type="ARBA" id="ARBA00022679"/>
    </source>
</evidence>
<dbReference type="Pfam" id="PF04613">
    <property type="entry name" value="LpxD"/>
    <property type="match status" value="1"/>
</dbReference>
<dbReference type="NCBIfam" id="TIGR01853">
    <property type="entry name" value="lipid_A_lpxD"/>
    <property type="match status" value="1"/>
</dbReference>
<accession>A0A5Q2QDN8</accession>
<keyword evidence="4 7" id="KW-0677">Repeat</keyword>
<dbReference type="InterPro" id="IPR020573">
    <property type="entry name" value="UDP_GlcNAc_AcTrfase_non-rep"/>
</dbReference>
<dbReference type="SUPFAM" id="SSF51161">
    <property type="entry name" value="Trimeric LpxA-like enzymes"/>
    <property type="match status" value="1"/>
</dbReference>
<comment type="catalytic activity">
    <reaction evidence="7">
        <text>a UDP-3-O-[(3R)-3-hydroxyacyl]-alpha-D-glucosamine + a (3R)-hydroxyacyl-[ACP] = a UDP-2-N,3-O-bis[(3R)-3-hydroxyacyl]-alpha-D-glucosamine + holo-[ACP] + H(+)</text>
        <dbReference type="Rhea" id="RHEA:53836"/>
        <dbReference type="Rhea" id="RHEA-COMP:9685"/>
        <dbReference type="Rhea" id="RHEA-COMP:9945"/>
        <dbReference type="ChEBI" id="CHEBI:15378"/>
        <dbReference type="ChEBI" id="CHEBI:64479"/>
        <dbReference type="ChEBI" id="CHEBI:78827"/>
        <dbReference type="ChEBI" id="CHEBI:137740"/>
        <dbReference type="ChEBI" id="CHEBI:137748"/>
        <dbReference type="EC" id="2.3.1.191"/>
    </reaction>
</comment>
<dbReference type="RefSeq" id="WP_153713474.1">
    <property type="nucleotide sequence ID" value="NZ_CP045871.1"/>
</dbReference>
<dbReference type="Proteomes" id="UP000388235">
    <property type="component" value="Chromosome"/>
</dbReference>
<dbReference type="PANTHER" id="PTHR43378:SF2">
    <property type="entry name" value="UDP-3-O-ACYLGLUCOSAMINE N-ACYLTRANSFERASE 1, MITOCHONDRIAL-RELATED"/>
    <property type="match status" value="1"/>
</dbReference>
<keyword evidence="6 7" id="KW-0012">Acyltransferase</keyword>
<organism evidence="10 11">
    <name type="scientific">Litorivicinus lipolyticus</name>
    <dbReference type="NCBI Taxonomy" id="418701"/>
    <lineage>
        <taxon>Bacteria</taxon>
        <taxon>Pseudomonadati</taxon>
        <taxon>Pseudomonadota</taxon>
        <taxon>Gammaproteobacteria</taxon>
        <taxon>Oceanospirillales</taxon>
        <taxon>Litorivicinaceae</taxon>
        <taxon>Litorivicinus</taxon>
    </lineage>
</organism>
<comment type="pathway">
    <text evidence="7">Bacterial outer membrane biogenesis; LPS lipid A biosynthesis.</text>
</comment>
<evidence type="ECO:0000313" key="11">
    <source>
        <dbReference type="Proteomes" id="UP000388235"/>
    </source>
</evidence>
<evidence type="ECO:0000256" key="2">
    <source>
        <dbReference type="ARBA" id="ARBA00022556"/>
    </source>
</evidence>
<feature type="active site" description="Proton acceptor" evidence="7">
    <location>
        <position position="232"/>
    </location>
</feature>
<keyword evidence="1 7" id="KW-0444">Lipid biosynthesis</keyword>
<keyword evidence="11" id="KW-1185">Reference proteome</keyword>
<evidence type="ECO:0000256" key="1">
    <source>
        <dbReference type="ARBA" id="ARBA00022516"/>
    </source>
</evidence>
<comment type="function">
    <text evidence="7">Catalyzes the N-acylation of UDP-3-O-acylglucosamine using 3-hydroxyacyl-ACP as the acyl donor. Is involved in the biosynthesis of lipid A, a phosphorylated glycolipid that anchors the lipopolysaccharide to the outer membrane of the cell.</text>
</comment>
<keyword evidence="3 7" id="KW-0808">Transferase</keyword>
<dbReference type="EMBL" id="CP045871">
    <property type="protein sequence ID" value="QGG79970.1"/>
    <property type="molecule type" value="Genomic_DNA"/>
</dbReference>
<evidence type="ECO:0000256" key="5">
    <source>
        <dbReference type="ARBA" id="ARBA00023098"/>
    </source>
</evidence>
<comment type="similarity">
    <text evidence="7">Belongs to the transferase hexapeptide repeat family. LpxD subfamily.</text>
</comment>
<dbReference type="PANTHER" id="PTHR43378">
    <property type="entry name" value="UDP-3-O-ACYLGLUCOSAMINE N-ACYLTRANSFERASE"/>
    <property type="match status" value="1"/>
</dbReference>
<dbReference type="Gene3D" id="3.40.1390.10">
    <property type="entry name" value="MurE/MurF, N-terminal domain"/>
    <property type="match status" value="1"/>
</dbReference>
<evidence type="ECO:0000259" key="8">
    <source>
        <dbReference type="Pfam" id="PF04613"/>
    </source>
</evidence>
<proteinExistence type="inferred from homology"/>
<dbReference type="GO" id="GO:0016410">
    <property type="term" value="F:N-acyltransferase activity"/>
    <property type="evidence" value="ECO:0007669"/>
    <property type="project" value="InterPro"/>
</dbReference>
<feature type="domain" description="Mannose-1-phosphate guanyltransferase C-terminal" evidence="9">
    <location>
        <begin position="95"/>
        <end position="174"/>
    </location>
</feature>
<evidence type="ECO:0000256" key="4">
    <source>
        <dbReference type="ARBA" id="ARBA00022737"/>
    </source>
</evidence>
<dbReference type="GO" id="GO:0009245">
    <property type="term" value="P:lipid A biosynthetic process"/>
    <property type="evidence" value="ECO:0007669"/>
    <property type="project" value="UniProtKB-UniRule"/>
</dbReference>
<dbReference type="GO" id="GO:0103118">
    <property type="term" value="F:UDP-3-O-[(3R)-3-hydroxyacyl]-glucosamine N-acyltransferase activity"/>
    <property type="evidence" value="ECO:0007669"/>
    <property type="project" value="UniProtKB-EC"/>
</dbReference>
<dbReference type="Gene3D" id="2.160.10.10">
    <property type="entry name" value="Hexapeptide repeat proteins"/>
    <property type="match status" value="1"/>
</dbReference>
<evidence type="ECO:0000259" key="9">
    <source>
        <dbReference type="Pfam" id="PF25087"/>
    </source>
</evidence>
<dbReference type="EC" id="2.3.1.191" evidence="7"/>
<dbReference type="InterPro" id="IPR007691">
    <property type="entry name" value="LpxD"/>
</dbReference>
<feature type="domain" description="UDP-3-O-[3-hydroxymyristoyl] glucosamine N-acyltransferase non-repeat region" evidence="8">
    <location>
        <begin position="24"/>
        <end position="81"/>
    </location>
</feature>
<dbReference type="Gene3D" id="1.20.5.170">
    <property type="match status" value="1"/>
</dbReference>
<name>A0A5Q2QDN8_9GAMM</name>
<dbReference type="InterPro" id="IPR011004">
    <property type="entry name" value="Trimer_LpxA-like_sf"/>
</dbReference>
<sequence length="336" mass="34440">MNLAELARLLGATLDGDPEFVPARLASLGAARPSDLAFVMPKRAFTTAAGALIVATEHPSDPDRHLLRVGDVYAAYARVSAYFDSAPRRAPGVHPSAVVDPSATIGSGAYIGPGAVIEAGVTVGEGCVIESQCVVGADSSLGARSHLMARVTLYHGVRIGADCRVHSGAVIGADGFGFAPSADGWQKIHQIGGVVIGDDCEIGANSCIDRGALDDTRIGHGVKIDDQVMIAHNCVIGDRTAIAACVGMAGSTQLGADCTVGGAAGFAGHIAVCDKVHIGAMTLVAGDIDVPGAYAGGVQGARPMRAWKKNVARFNQLDALARRLIALEKRDNGTKE</sequence>
<evidence type="ECO:0000256" key="7">
    <source>
        <dbReference type="HAMAP-Rule" id="MF_00523"/>
    </source>
</evidence>
<protein>
    <recommendedName>
        <fullName evidence="7">UDP-3-O-acylglucosamine N-acyltransferase</fullName>
        <ecNumber evidence="7">2.3.1.191</ecNumber>
    </recommendedName>
</protein>
<comment type="subunit">
    <text evidence="7">Homotrimer.</text>
</comment>
<dbReference type="AlphaFoldDB" id="A0A5Q2QDN8"/>
<dbReference type="OrthoDB" id="9784739at2"/>
<dbReference type="UniPathway" id="UPA00973"/>
<dbReference type="CDD" id="cd03352">
    <property type="entry name" value="LbH_LpxD"/>
    <property type="match status" value="1"/>
</dbReference>
<evidence type="ECO:0000256" key="6">
    <source>
        <dbReference type="ARBA" id="ARBA00023315"/>
    </source>
</evidence>
<dbReference type="HAMAP" id="MF_00523">
    <property type="entry name" value="LpxD"/>
    <property type="match status" value="1"/>
</dbReference>
<dbReference type="GO" id="GO:0016020">
    <property type="term" value="C:membrane"/>
    <property type="evidence" value="ECO:0007669"/>
    <property type="project" value="GOC"/>
</dbReference>
<dbReference type="Pfam" id="PF25087">
    <property type="entry name" value="GMPPB_C"/>
    <property type="match status" value="1"/>
</dbReference>
<keyword evidence="2 7" id="KW-0441">Lipid A biosynthesis</keyword>
<dbReference type="InterPro" id="IPR056729">
    <property type="entry name" value="GMPPB_C"/>
</dbReference>
<gene>
    <name evidence="7 10" type="primary">lpxD</name>
    <name evidence="10" type="ORF">GH975_04995</name>
</gene>
<keyword evidence="5 7" id="KW-0443">Lipid metabolism</keyword>